<dbReference type="AlphaFoldDB" id="C7YV79"/>
<feature type="compositionally biased region" description="Basic and acidic residues" evidence="1">
    <location>
        <begin position="208"/>
        <end position="219"/>
    </location>
</feature>
<reference evidence="2 3" key="1">
    <citation type="journal article" date="2009" name="PLoS Genet.">
        <title>The genome of Nectria haematococca: contribution of supernumerary chromosomes to gene expansion.</title>
        <authorList>
            <person name="Coleman J.J."/>
            <person name="Rounsley S.D."/>
            <person name="Rodriguez-Carres M."/>
            <person name="Kuo A."/>
            <person name="Wasmann C.C."/>
            <person name="Grimwood J."/>
            <person name="Schmutz J."/>
            <person name="Taga M."/>
            <person name="White G.J."/>
            <person name="Zhou S."/>
            <person name="Schwartz D.C."/>
            <person name="Freitag M."/>
            <person name="Ma L.J."/>
            <person name="Danchin E.G."/>
            <person name="Henrissat B."/>
            <person name="Coutinho P.M."/>
            <person name="Nelson D.R."/>
            <person name="Straney D."/>
            <person name="Napoli C.A."/>
            <person name="Barker B.M."/>
            <person name="Gribskov M."/>
            <person name="Rep M."/>
            <person name="Kroken S."/>
            <person name="Molnar I."/>
            <person name="Rensing C."/>
            <person name="Kennell J.C."/>
            <person name="Zamora J."/>
            <person name="Farman M.L."/>
            <person name="Selker E.U."/>
            <person name="Salamov A."/>
            <person name="Shapiro H."/>
            <person name="Pangilinan J."/>
            <person name="Lindquist E."/>
            <person name="Lamers C."/>
            <person name="Grigoriev I.V."/>
            <person name="Geiser D.M."/>
            <person name="Covert S.F."/>
            <person name="Temporini E."/>
            <person name="Vanetten H.D."/>
        </authorList>
    </citation>
    <scope>NUCLEOTIDE SEQUENCE [LARGE SCALE GENOMIC DNA]</scope>
    <source>
        <strain evidence="3">ATCC MYA-4622 / CBS 123669 / FGSC 9596 / NRRL 45880 / 77-13-4</strain>
    </source>
</reference>
<evidence type="ECO:0000313" key="2">
    <source>
        <dbReference type="EMBL" id="EEU44938.1"/>
    </source>
</evidence>
<dbReference type="EMBL" id="GG698900">
    <property type="protein sequence ID" value="EEU44938.1"/>
    <property type="molecule type" value="Genomic_DNA"/>
</dbReference>
<dbReference type="InParanoid" id="C7YV79"/>
<evidence type="ECO:0000256" key="1">
    <source>
        <dbReference type="SAM" id="MobiDB-lite"/>
    </source>
</evidence>
<protein>
    <submittedName>
        <fullName evidence="2">Uncharacterized protein</fullName>
    </submittedName>
</protein>
<sequence length="296" mass="35310">MAEYSIPDVMIHRVIPSMFNAGNFPMQWIGDNPTLDERRQYIHDYVKWRLPHDDMEKQERELRDLAERKVAMKLINENVVEIGAEQFEWLIDEMFWHTWLGYLENTPPFPWPCPTQSDELEELSQSFDKWLDIYKREGDLVKVPEQGDSTSSAEQHNASGNETTATTQDLTIAETSNGSDHLQELSEQQDERIERMNKRIQQQGRKISQKDTKIRQRDQEISQKDRRIWVLEELLRVGRDQLQLEQQQNRDLLRLEQCLFRALQQQLNQQTDDLRNQWQLLLQQRSTLPRHDASRE</sequence>
<dbReference type="Proteomes" id="UP000005206">
    <property type="component" value="Chromosome 9"/>
</dbReference>
<gene>
    <name evidence="2" type="ORF">NECHADRAFT_85181</name>
</gene>
<organism evidence="2 3">
    <name type="scientific">Fusarium vanettenii (strain ATCC MYA-4622 / CBS 123669 / FGSC 9596 / NRRL 45880 / 77-13-4)</name>
    <name type="common">Fusarium solani subsp. pisi</name>
    <dbReference type="NCBI Taxonomy" id="660122"/>
    <lineage>
        <taxon>Eukaryota</taxon>
        <taxon>Fungi</taxon>
        <taxon>Dikarya</taxon>
        <taxon>Ascomycota</taxon>
        <taxon>Pezizomycotina</taxon>
        <taxon>Sordariomycetes</taxon>
        <taxon>Hypocreomycetidae</taxon>
        <taxon>Hypocreales</taxon>
        <taxon>Nectriaceae</taxon>
        <taxon>Fusarium</taxon>
        <taxon>Fusarium solani species complex</taxon>
        <taxon>Fusarium vanettenii</taxon>
    </lineage>
</organism>
<dbReference type="RefSeq" id="XP_003050651.1">
    <property type="nucleotide sequence ID" value="XM_003050605.1"/>
</dbReference>
<dbReference type="GeneID" id="9675032"/>
<feature type="region of interest" description="Disordered" evidence="1">
    <location>
        <begin position="198"/>
        <end position="219"/>
    </location>
</feature>
<feature type="region of interest" description="Disordered" evidence="1">
    <location>
        <begin position="144"/>
        <end position="167"/>
    </location>
</feature>
<accession>C7YV79</accession>
<dbReference type="OrthoDB" id="5100673at2759"/>
<evidence type="ECO:0000313" key="3">
    <source>
        <dbReference type="Proteomes" id="UP000005206"/>
    </source>
</evidence>
<dbReference type="eggNOG" id="ENOG502RMIZ">
    <property type="taxonomic scope" value="Eukaryota"/>
</dbReference>
<dbReference type="VEuPathDB" id="FungiDB:NECHADRAFT_85181"/>
<dbReference type="KEGG" id="nhe:NECHADRAFT_85181"/>
<name>C7YV79_FUSV7</name>
<keyword evidence="3" id="KW-1185">Reference proteome</keyword>
<proteinExistence type="predicted"/>
<dbReference type="HOGENOM" id="CLU_940373_0_0_1"/>
<feature type="compositionally biased region" description="Polar residues" evidence="1">
    <location>
        <begin position="147"/>
        <end position="167"/>
    </location>
</feature>